<accession>A0A8J6MDQ7</accession>
<evidence type="ECO:0000256" key="1">
    <source>
        <dbReference type="SAM" id="Phobius"/>
    </source>
</evidence>
<evidence type="ECO:0000313" key="3">
    <source>
        <dbReference type="Proteomes" id="UP000607645"/>
    </source>
</evidence>
<comment type="caution">
    <text evidence="2">The sequence shown here is derived from an EMBL/GenBank/DDBJ whole genome shotgun (WGS) entry which is preliminary data.</text>
</comment>
<dbReference type="RefSeq" id="WP_155149094.1">
    <property type="nucleotide sequence ID" value="NZ_JACOPQ010000018.1"/>
</dbReference>
<dbReference type="Proteomes" id="UP000607645">
    <property type="component" value="Unassembled WGS sequence"/>
</dbReference>
<keyword evidence="1" id="KW-1133">Transmembrane helix</keyword>
<reference evidence="2" key="1">
    <citation type="submission" date="2020-08" db="EMBL/GenBank/DDBJ databases">
        <title>Genome public.</title>
        <authorList>
            <person name="Liu C."/>
            <person name="Sun Q."/>
        </authorList>
    </citation>
    <scope>NUCLEOTIDE SEQUENCE</scope>
    <source>
        <strain evidence="2">NSJ-52</strain>
    </source>
</reference>
<protein>
    <submittedName>
        <fullName evidence="2">Uncharacterized protein</fullName>
    </submittedName>
</protein>
<dbReference type="AlphaFoldDB" id="A0A8J6MDQ7"/>
<keyword evidence="1" id="KW-0812">Transmembrane</keyword>
<keyword evidence="3" id="KW-1185">Reference proteome</keyword>
<name>A0A8J6MDQ7_9FIRM</name>
<organism evidence="2 3">
    <name type="scientific">Lawsonibacter faecis</name>
    <dbReference type="NCBI Taxonomy" id="2763052"/>
    <lineage>
        <taxon>Bacteria</taxon>
        <taxon>Bacillati</taxon>
        <taxon>Bacillota</taxon>
        <taxon>Clostridia</taxon>
        <taxon>Eubacteriales</taxon>
        <taxon>Oscillospiraceae</taxon>
        <taxon>Lawsonibacter</taxon>
    </lineage>
</organism>
<proteinExistence type="predicted"/>
<evidence type="ECO:0000313" key="2">
    <source>
        <dbReference type="EMBL" id="MBC5738635.1"/>
    </source>
</evidence>
<gene>
    <name evidence="2" type="ORF">H8S62_16610</name>
</gene>
<sequence>MKDRSCKPNPALGAGLLLSAAAQLNHRSGFLPGFLSCFLTGLSIVLILLGIISADERRAARLRAWKHRLFKGGHSC</sequence>
<keyword evidence="1" id="KW-0472">Membrane</keyword>
<dbReference type="EMBL" id="JACOPQ010000018">
    <property type="protein sequence ID" value="MBC5738635.1"/>
    <property type="molecule type" value="Genomic_DNA"/>
</dbReference>
<feature type="transmembrane region" description="Helical" evidence="1">
    <location>
        <begin position="32"/>
        <end position="54"/>
    </location>
</feature>